<sequence length="150" mass="16553">MNNALLNATIILVMEMNSDCSPKINFKGSEVKKSFSAYLEIRIDKKTSFEDEANISVVASDTANIINAGFFKQSGIPVLLSQTGMLNAAERTPVAMTVEINIQELAVHSIQDFTFFSSSWCSTLNNSLGVIPEEFFFSMYDGCITFFTSC</sequence>
<name>A0ACB9NA28_BAUVA</name>
<protein>
    <submittedName>
        <fullName evidence="1">Uncharacterized protein</fullName>
    </submittedName>
</protein>
<evidence type="ECO:0000313" key="2">
    <source>
        <dbReference type="Proteomes" id="UP000828941"/>
    </source>
</evidence>
<keyword evidence="2" id="KW-1185">Reference proteome</keyword>
<organism evidence="1 2">
    <name type="scientific">Bauhinia variegata</name>
    <name type="common">Purple orchid tree</name>
    <name type="synonym">Phanera variegata</name>
    <dbReference type="NCBI Taxonomy" id="167791"/>
    <lineage>
        <taxon>Eukaryota</taxon>
        <taxon>Viridiplantae</taxon>
        <taxon>Streptophyta</taxon>
        <taxon>Embryophyta</taxon>
        <taxon>Tracheophyta</taxon>
        <taxon>Spermatophyta</taxon>
        <taxon>Magnoliopsida</taxon>
        <taxon>eudicotyledons</taxon>
        <taxon>Gunneridae</taxon>
        <taxon>Pentapetalae</taxon>
        <taxon>rosids</taxon>
        <taxon>fabids</taxon>
        <taxon>Fabales</taxon>
        <taxon>Fabaceae</taxon>
        <taxon>Cercidoideae</taxon>
        <taxon>Cercideae</taxon>
        <taxon>Bauhiniinae</taxon>
        <taxon>Bauhinia</taxon>
    </lineage>
</organism>
<dbReference type="Proteomes" id="UP000828941">
    <property type="component" value="Chromosome 7"/>
</dbReference>
<gene>
    <name evidence="1" type="ORF">L6164_017513</name>
</gene>
<accession>A0ACB9NA28</accession>
<evidence type="ECO:0000313" key="1">
    <source>
        <dbReference type="EMBL" id="KAI4332619.1"/>
    </source>
</evidence>
<dbReference type="EMBL" id="CM039432">
    <property type="protein sequence ID" value="KAI4332619.1"/>
    <property type="molecule type" value="Genomic_DNA"/>
</dbReference>
<reference evidence="1 2" key="1">
    <citation type="journal article" date="2022" name="DNA Res.">
        <title>Chromosomal-level genome assembly of the orchid tree Bauhinia variegata (Leguminosae; Cercidoideae) supports the allotetraploid origin hypothesis of Bauhinia.</title>
        <authorList>
            <person name="Zhong Y."/>
            <person name="Chen Y."/>
            <person name="Zheng D."/>
            <person name="Pang J."/>
            <person name="Liu Y."/>
            <person name="Luo S."/>
            <person name="Meng S."/>
            <person name="Qian L."/>
            <person name="Wei D."/>
            <person name="Dai S."/>
            <person name="Zhou R."/>
        </authorList>
    </citation>
    <scope>NUCLEOTIDE SEQUENCE [LARGE SCALE GENOMIC DNA]</scope>
    <source>
        <strain evidence="1">BV-YZ2020</strain>
    </source>
</reference>
<proteinExistence type="predicted"/>
<comment type="caution">
    <text evidence="1">The sequence shown here is derived from an EMBL/GenBank/DDBJ whole genome shotgun (WGS) entry which is preliminary data.</text>
</comment>